<name>A0A699IR59_TANCI</name>
<feature type="non-terminal residue" evidence="2">
    <location>
        <position position="1"/>
    </location>
</feature>
<gene>
    <name evidence="2" type="ORF">Tci_535961</name>
</gene>
<comment type="caution">
    <text evidence="2">The sequence shown here is derived from an EMBL/GenBank/DDBJ whole genome shotgun (WGS) entry which is preliminary data.</text>
</comment>
<feature type="region of interest" description="Disordered" evidence="1">
    <location>
        <begin position="1"/>
        <end position="54"/>
    </location>
</feature>
<proteinExistence type="predicted"/>
<protein>
    <submittedName>
        <fullName evidence="2">Uncharacterized protein</fullName>
    </submittedName>
</protein>
<dbReference type="EMBL" id="BKCJ010304066">
    <property type="protein sequence ID" value="GEZ63988.1"/>
    <property type="molecule type" value="Genomic_DNA"/>
</dbReference>
<evidence type="ECO:0000313" key="2">
    <source>
        <dbReference type="EMBL" id="GEZ63988.1"/>
    </source>
</evidence>
<dbReference type="AlphaFoldDB" id="A0A699IR59"/>
<feature type="compositionally biased region" description="Acidic residues" evidence="1">
    <location>
        <begin position="1"/>
        <end position="44"/>
    </location>
</feature>
<accession>A0A699IR59</accession>
<evidence type="ECO:0000256" key="1">
    <source>
        <dbReference type="SAM" id="MobiDB-lite"/>
    </source>
</evidence>
<sequence length="193" mass="21014">DLTDYPADGGDDNDDDGSSDDDEDDEADDEEEDENEDGEEEEEEHPASADSILPPLVHRTTARISILVQALTPLWASVAMLRAAAPSTYILAPRSETPPSGTPPLLLITLPTSSPYLLLPSTSHRADILEVTLPPQKRLCIALGPRFKVSEGLSGPTARPTEGFKADYVFVATLDDEIRQDPEREIRYGITDT</sequence>
<reference evidence="2" key="1">
    <citation type="journal article" date="2019" name="Sci. Rep.">
        <title>Draft genome of Tanacetum cinerariifolium, the natural source of mosquito coil.</title>
        <authorList>
            <person name="Yamashiro T."/>
            <person name="Shiraishi A."/>
            <person name="Satake H."/>
            <person name="Nakayama K."/>
        </authorList>
    </citation>
    <scope>NUCLEOTIDE SEQUENCE</scope>
</reference>
<organism evidence="2">
    <name type="scientific">Tanacetum cinerariifolium</name>
    <name type="common">Dalmatian daisy</name>
    <name type="synonym">Chrysanthemum cinerariifolium</name>
    <dbReference type="NCBI Taxonomy" id="118510"/>
    <lineage>
        <taxon>Eukaryota</taxon>
        <taxon>Viridiplantae</taxon>
        <taxon>Streptophyta</taxon>
        <taxon>Embryophyta</taxon>
        <taxon>Tracheophyta</taxon>
        <taxon>Spermatophyta</taxon>
        <taxon>Magnoliopsida</taxon>
        <taxon>eudicotyledons</taxon>
        <taxon>Gunneridae</taxon>
        <taxon>Pentapetalae</taxon>
        <taxon>asterids</taxon>
        <taxon>campanulids</taxon>
        <taxon>Asterales</taxon>
        <taxon>Asteraceae</taxon>
        <taxon>Asteroideae</taxon>
        <taxon>Anthemideae</taxon>
        <taxon>Anthemidinae</taxon>
        <taxon>Tanacetum</taxon>
    </lineage>
</organism>